<keyword evidence="4" id="KW-1003">Cell membrane</keyword>
<organism evidence="9 10">
    <name type="scientific">Psychrilyobacter piezotolerans</name>
    <dbReference type="NCBI Taxonomy" id="2293438"/>
    <lineage>
        <taxon>Bacteria</taxon>
        <taxon>Fusobacteriati</taxon>
        <taxon>Fusobacteriota</taxon>
        <taxon>Fusobacteriia</taxon>
        <taxon>Fusobacteriales</taxon>
        <taxon>Fusobacteriaceae</taxon>
        <taxon>Psychrilyobacter</taxon>
    </lineage>
</organism>
<evidence type="ECO:0000313" key="9">
    <source>
        <dbReference type="EMBL" id="REI40690.1"/>
    </source>
</evidence>
<evidence type="ECO:0000256" key="6">
    <source>
        <dbReference type="ARBA" id="ARBA00022989"/>
    </source>
</evidence>
<keyword evidence="10" id="KW-1185">Reference proteome</keyword>
<evidence type="ECO:0000256" key="5">
    <source>
        <dbReference type="ARBA" id="ARBA00022692"/>
    </source>
</evidence>
<dbReference type="PROSITE" id="PS01303">
    <property type="entry name" value="BCCT"/>
    <property type="match status" value="1"/>
</dbReference>
<feature type="transmembrane region" description="Helical" evidence="8">
    <location>
        <begin position="208"/>
        <end position="235"/>
    </location>
</feature>
<comment type="similarity">
    <text evidence="2">Belongs to the BCCT transporter (TC 2.A.15) family.</text>
</comment>
<keyword evidence="6 8" id="KW-1133">Transmembrane helix</keyword>
<feature type="transmembrane region" description="Helical" evidence="8">
    <location>
        <begin position="170"/>
        <end position="188"/>
    </location>
</feature>
<comment type="caution">
    <text evidence="9">The sequence shown here is derived from an EMBL/GenBank/DDBJ whole genome shotgun (WGS) entry which is preliminary data.</text>
</comment>
<keyword evidence="7 8" id="KW-0472">Membrane</keyword>
<evidence type="ECO:0000256" key="2">
    <source>
        <dbReference type="ARBA" id="ARBA00005658"/>
    </source>
</evidence>
<keyword evidence="3" id="KW-0813">Transport</keyword>
<reference evidence="9 10" key="1">
    <citation type="submission" date="2018-08" db="EMBL/GenBank/DDBJ databases">
        <title>Draft genome sequence of Psychrilyobacter sp. strain SD5 isolated from Black Sea water.</title>
        <authorList>
            <person name="Yadav S."/>
            <person name="Villanueva L."/>
            <person name="Damste J.S.S."/>
        </authorList>
    </citation>
    <scope>NUCLEOTIDE SEQUENCE [LARGE SCALE GENOMIC DNA]</scope>
    <source>
        <strain evidence="9 10">SD5</strain>
    </source>
</reference>
<dbReference type="PANTHER" id="PTHR30047">
    <property type="entry name" value="HIGH-AFFINITY CHOLINE TRANSPORT PROTEIN-RELATED"/>
    <property type="match status" value="1"/>
</dbReference>
<dbReference type="InterPro" id="IPR018093">
    <property type="entry name" value="BCCT_CS"/>
</dbReference>
<feature type="transmembrane region" description="Helical" evidence="8">
    <location>
        <begin position="287"/>
        <end position="307"/>
    </location>
</feature>
<dbReference type="InterPro" id="IPR000060">
    <property type="entry name" value="BCCT_transptr"/>
</dbReference>
<protein>
    <submittedName>
        <fullName evidence="9">BCCT family transporter</fullName>
    </submittedName>
</protein>
<evidence type="ECO:0000313" key="10">
    <source>
        <dbReference type="Proteomes" id="UP000263486"/>
    </source>
</evidence>
<feature type="transmembrane region" description="Helical" evidence="8">
    <location>
        <begin position="424"/>
        <end position="445"/>
    </location>
</feature>
<dbReference type="Pfam" id="PF02028">
    <property type="entry name" value="BCCT"/>
    <property type="match status" value="1"/>
</dbReference>
<comment type="subcellular location">
    <subcellularLocation>
        <location evidence="1">Cell membrane</location>
        <topology evidence="1">Multi-pass membrane protein</topology>
    </subcellularLocation>
</comment>
<feature type="transmembrane region" description="Helical" evidence="8">
    <location>
        <begin position="37"/>
        <end position="57"/>
    </location>
</feature>
<evidence type="ECO:0000256" key="1">
    <source>
        <dbReference type="ARBA" id="ARBA00004651"/>
    </source>
</evidence>
<evidence type="ECO:0000256" key="4">
    <source>
        <dbReference type="ARBA" id="ARBA00022475"/>
    </source>
</evidence>
<dbReference type="EMBL" id="QUAJ01000017">
    <property type="protein sequence ID" value="REI40690.1"/>
    <property type="molecule type" value="Genomic_DNA"/>
</dbReference>
<accession>A0ABX9KG60</accession>
<evidence type="ECO:0000256" key="3">
    <source>
        <dbReference type="ARBA" id="ARBA00022448"/>
    </source>
</evidence>
<gene>
    <name evidence="9" type="ORF">DYH56_10255</name>
</gene>
<feature type="transmembrane region" description="Helical" evidence="8">
    <location>
        <begin position="370"/>
        <end position="394"/>
    </location>
</feature>
<name>A0ABX9KG60_9FUSO</name>
<evidence type="ECO:0000256" key="8">
    <source>
        <dbReference type="SAM" id="Phobius"/>
    </source>
</evidence>
<feature type="transmembrane region" description="Helical" evidence="8">
    <location>
        <begin position="77"/>
        <end position="98"/>
    </location>
</feature>
<keyword evidence="5 8" id="KW-0812">Transmembrane</keyword>
<dbReference type="Proteomes" id="UP000263486">
    <property type="component" value="Unassembled WGS sequence"/>
</dbReference>
<sequence>MKKSKTRLNKPKFETDKLKGKTKLLHSRNVNKWGFDFHPQVSIISGLLVLFFIGATLKDPVRVNEILSGVKNSITNNWNWFFIISANIFLIFPVYLMFSKLGEVRLGGPKAKPEYTNFAWYSMLISAGMGIGLMFWSVGEPLYHATTKMPITDGNSVGEALGITFYHWGFHPWGIYTLVGLSLAFFAYNRGLPLSLRSVFYPIFKDKVFGWVGDIIDITAVVSCLFGLATSLGFGSQQINAGLNFLFGIPQSPKVQVIIIVAITSIATLSVVSGIGKGVRILSELNMKVAAVFLILIIVLGPTLYMVRAFNNGIGFYLNNLISISFFTENGNKWQGSWTIFYWAWWISWSPFVGMFIARISKGRTVREFILAILIVPTLLSFVWLSAFGGTALFQNSIDGGVLLNAVNNNVATSLFTMIQNLEISSLFKMVLSVMGTFLVISFFVTSSDSGSLVVDNLTSGGKMDSPIPQRIFWAVMEGTIAAALLIAGGSQALSALQTGVILSGLPFTAMLLAMTYSLHIGLRNDLNKLKQYREDKLLNKIFNEKIYVEFEKDTQIKGKSDKINLDVI</sequence>
<dbReference type="NCBIfam" id="TIGR00842">
    <property type="entry name" value="bcct"/>
    <property type="match status" value="1"/>
</dbReference>
<dbReference type="PANTHER" id="PTHR30047:SF7">
    <property type="entry name" value="HIGH-AFFINITY CHOLINE TRANSPORT PROTEIN"/>
    <property type="match status" value="1"/>
</dbReference>
<evidence type="ECO:0000256" key="7">
    <source>
        <dbReference type="ARBA" id="ARBA00023136"/>
    </source>
</evidence>
<feature type="transmembrane region" description="Helical" evidence="8">
    <location>
        <begin position="255"/>
        <end position="275"/>
    </location>
</feature>
<proteinExistence type="inferred from homology"/>
<feature type="transmembrane region" description="Helical" evidence="8">
    <location>
        <begin position="340"/>
        <end position="358"/>
    </location>
</feature>
<feature type="transmembrane region" description="Helical" evidence="8">
    <location>
        <begin position="500"/>
        <end position="523"/>
    </location>
</feature>
<feature type="transmembrane region" description="Helical" evidence="8">
    <location>
        <begin position="118"/>
        <end position="139"/>
    </location>
</feature>
<feature type="transmembrane region" description="Helical" evidence="8">
    <location>
        <begin position="472"/>
        <end position="494"/>
    </location>
</feature>